<dbReference type="GO" id="GO:0000160">
    <property type="term" value="P:phosphorelay signal transduction system"/>
    <property type="evidence" value="ECO:0007669"/>
    <property type="project" value="InterPro"/>
</dbReference>
<dbReference type="InterPro" id="IPR011006">
    <property type="entry name" value="CheY-like_superfamily"/>
</dbReference>
<feature type="modified residue" description="4-aspartylphosphate" evidence="1">
    <location>
        <position position="64"/>
    </location>
</feature>
<evidence type="ECO:0000259" key="2">
    <source>
        <dbReference type="PROSITE" id="PS50110"/>
    </source>
</evidence>
<dbReference type="Pfam" id="PF00072">
    <property type="entry name" value="Response_reg"/>
    <property type="match status" value="1"/>
</dbReference>
<dbReference type="SMART" id="SM00448">
    <property type="entry name" value="REC"/>
    <property type="match status" value="1"/>
</dbReference>
<evidence type="ECO:0000313" key="3">
    <source>
        <dbReference type="EMBL" id="MBD2769353.1"/>
    </source>
</evidence>
<evidence type="ECO:0000313" key="4">
    <source>
        <dbReference type="Proteomes" id="UP000612233"/>
    </source>
</evidence>
<gene>
    <name evidence="3" type="ORF">IC235_15805</name>
</gene>
<dbReference type="Gene3D" id="3.40.50.2300">
    <property type="match status" value="1"/>
</dbReference>
<dbReference type="Proteomes" id="UP000612233">
    <property type="component" value="Unassembled WGS sequence"/>
</dbReference>
<proteinExistence type="predicted"/>
<name>A0A927BFY8_9BACT</name>
<dbReference type="PROSITE" id="PS50110">
    <property type="entry name" value="RESPONSE_REGULATORY"/>
    <property type="match status" value="1"/>
</dbReference>
<dbReference type="EMBL" id="JACXAD010000019">
    <property type="protein sequence ID" value="MBD2769353.1"/>
    <property type="molecule type" value="Genomic_DNA"/>
</dbReference>
<dbReference type="SUPFAM" id="SSF52172">
    <property type="entry name" value="CheY-like"/>
    <property type="match status" value="1"/>
</dbReference>
<dbReference type="PANTHER" id="PTHR44520">
    <property type="entry name" value="RESPONSE REGULATOR RCP1-RELATED"/>
    <property type="match status" value="1"/>
</dbReference>
<dbReference type="PANTHER" id="PTHR44520:SF2">
    <property type="entry name" value="RESPONSE REGULATOR RCP1"/>
    <property type="match status" value="1"/>
</dbReference>
<dbReference type="InterPro" id="IPR001789">
    <property type="entry name" value="Sig_transdc_resp-reg_receiver"/>
</dbReference>
<comment type="caution">
    <text evidence="3">The sequence shown here is derived from an EMBL/GenBank/DDBJ whole genome shotgun (WGS) entry which is preliminary data.</text>
</comment>
<dbReference type="RefSeq" id="WP_191006165.1">
    <property type="nucleotide sequence ID" value="NZ_JACXAD010000019.1"/>
</dbReference>
<feature type="domain" description="Response regulatory" evidence="2">
    <location>
        <begin position="6"/>
        <end position="133"/>
    </location>
</feature>
<protein>
    <submittedName>
        <fullName evidence="3">Response regulator</fullName>
    </submittedName>
</protein>
<reference evidence="3" key="1">
    <citation type="submission" date="2020-09" db="EMBL/GenBank/DDBJ databases">
        <authorList>
            <person name="Kim M.K."/>
        </authorList>
    </citation>
    <scope>NUCLEOTIDE SEQUENCE</scope>
    <source>
        <strain evidence="3">BT664</strain>
    </source>
</reference>
<dbReference type="AlphaFoldDB" id="A0A927BFY8"/>
<dbReference type="InterPro" id="IPR052893">
    <property type="entry name" value="TCS_response_regulator"/>
</dbReference>
<organism evidence="3 4">
    <name type="scientific">Hymenobacter montanus</name>
    <dbReference type="NCBI Taxonomy" id="2771359"/>
    <lineage>
        <taxon>Bacteria</taxon>
        <taxon>Pseudomonadati</taxon>
        <taxon>Bacteroidota</taxon>
        <taxon>Cytophagia</taxon>
        <taxon>Cytophagales</taxon>
        <taxon>Hymenobacteraceae</taxon>
        <taxon>Hymenobacter</taxon>
    </lineage>
</organism>
<keyword evidence="1" id="KW-0597">Phosphoprotein</keyword>
<accession>A0A927BFY8</accession>
<sequence>MDSLRCILLVDDDPTLRFLNRRLLARLGPAQHVLEAANGQEALAIIHAQRADDIRTRPDLILLDVHMPVMDGFAFLAAYRALPEQQQCAKVVAMLTSSRQPHDLERAIWLSASAYLIKPFTANQFHELVHDYFTVAPARD</sequence>
<evidence type="ECO:0000256" key="1">
    <source>
        <dbReference type="PROSITE-ProRule" id="PRU00169"/>
    </source>
</evidence>
<keyword evidence="4" id="KW-1185">Reference proteome</keyword>